<dbReference type="GO" id="GO:0016020">
    <property type="term" value="C:membrane"/>
    <property type="evidence" value="ECO:0007669"/>
    <property type="project" value="UniProtKB-SubCell"/>
</dbReference>
<evidence type="ECO:0000256" key="3">
    <source>
        <dbReference type="ARBA" id="ARBA00022989"/>
    </source>
</evidence>
<feature type="transmembrane region" description="Helical" evidence="7">
    <location>
        <begin position="215"/>
        <end position="241"/>
    </location>
</feature>
<feature type="region of interest" description="Disordered" evidence="6">
    <location>
        <begin position="431"/>
        <end position="456"/>
    </location>
</feature>
<feature type="compositionally biased region" description="Polar residues" evidence="6">
    <location>
        <begin position="372"/>
        <end position="383"/>
    </location>
</feature>
<evidence type="ECO:0000256" key="8">
    <source>
        <dbReference type="SAM" id="SignalP"/>
    </source>
</evidence>
<sequence>MKLKSFIVWIGYVCSVLGQNASGPAEPLQPSNDTLAFPACAVSHSICQTVDNTTCVCYDQGFYKQVESCVMAGCTPPEGIAAQKAKADYCHDPVRSQVTMLYGLRSLEIAAWFLVLFRFYARRATQLSFGRDDFVMMAVAVIYIPQLVISQLMDDNAFGRDIWNVEWDKILLGLKLFFVQEPLYLLQLGLTKISILFLYLRIFPGRKFRIITYTFMGFVALTTLGLAGGSVIECLPIGYFWDAWRTEYLIHTKKCVNLTVAVFAAAGVSIFQDIIMIILPIPPLMKTQIPKKDKIGISVMFILGLLITGASCFRLQYVNVAYSPNPFWDFEPALLWSLVELAMSFLVTSLPALHNYYKRIVKPKFRAYMESRNTTKTSHDSSTGPGGRPGQNNLRSQLLSRLGRRAGRRGNNNLISTLVFTRVSWKSWTDRKTTPQMRDGLSSTSPTDEGDLARKSAPRISLRELDGATELRDGSWGPFFTDTPSVIVNEDLEAQRENVHALAWVGRTGHTRAESDG</sequence>
<dbReference type="PANTHER" id="PTHR33048">
    <property type="entry name" value="PTH11-LIKE INTEGRAL MEMBRANE PROTEIN (AFU_ORTHOLOGUE AFUA_5G11245)"/>
    <property type="match status" value="1"/>
</dbReference>
<keyword evidence="8" id="KW-0732">Signal</keyword>
<feature type="transmembrane region" description="Helical" evidence="7">
    <location>
        <begin position="133"/>
        <end position="153"/>
    </location>
</feature>
<evidence type="ECO:0000256" key="7">
    <source>
        <dbReference type="SAM" id="Phobius"/>
    </source>
</evidence>
<comment type="subcellular location">
    <subcellularLocation>
        <location evidence="1">Membrane</location>
        <topology evidence="1">Multi-pass membrane protein</topology>
    </subcellularLocation>
</comment>
<evidence type="ECO:0000256" key="6">
    <source>
        <dbReference type="SAM" id="MobiDB-lite"/>
    </source>
</evidence>
<dbReference type="EMBL" id="WIGN01000308">
    <property type="protein sequence ID" value="KAF6800266.1"/>
    <property type="molecule type" value="Genomic_DNA"/>
</dbReference>
<dbReference type="Proteomes" id="UP000652219">
    <property type="component" value="Unassembled WGS sequence"/>
</dbReference>
<evidence type="ECO:0000256" key="5">
    <source>
        <dbReference type="ARBA" id="ARBA00038359"/>
    </source>
</evidence>
<organism evidence="10 11">
    <name type="scientific">Colletotrichum sojae</name>
    <dbReference type="NCBI Taxonomy" id="2175907"/>
    <lineage>
        <taxon>Eukaryota</taxon>
        <taxon>Fungi</taxon>
        <taxon>Dikarya</taxon>
        <taxon>Ascomycota</taxon>
        <taxon>Pezizomycotina</taxon>
        <taxon>Sordariomycetes</taxon>
        <taxon>Hypocreomycetidae</taxon>
        <taxon>Glomerellales</taxon>
        <taxon>Glomerellaceae</taxon>
        <taxon>Colletotrichum</taxon>
        <taxon>Colletotrichum orchidearum species complex</taxon>
    </lineage>
</organism>
<protein>
    <submittedName>
        <fullName evidence="10">CFEM domain-containing protein</fullName>
    </submittedName>
</protein>
<keyword evidence="11" id="KW-1185">Reference proteome</keyword>
<feature type="transmembrane region" description="Helical" evidence="7">
    <location>
        <begin position="184"/>
        <end position="203"/>
    </location>
</feature>
<dbReference type="InterPro" id="IPR049326">
    <property type="entry name" value="Rhodopsin_dom_fungi"/>
</dbReference>
<keyword evidence="2 7" id="KW-0812">Transmembrane</keyword>
<feature type="transmembrane region" description="Helical" evidence="7">
    <location>
        <begin position="102"/>
        <end position="121"/>
    </location>
</feature>
<keyword evidence="4 7" id="KW-0472">Membrane</keyword>
<dbReference type="PANTHER" id="PTHR33048:SF143">
    <property type="entry name" value="EXTRACELLULAR MEMBRANE PROTEIN CFEM DOMAIN-CONTAINING PROTEIN-RELATED"/>
    <property type="match status" value="1"/>
</dbReference>
<comment type="caution">
    <text evidence="10">The sequence shown here is derived from an EMBL/GenBank/DDBJ whole genome shotgun (WGS) entry which is preliminary data.</text>
</comment>
<accession>A0A8H6MM08</accession>
<keyword evidence="3 7" id="KW-1133">Transmembrane helix</keyword>
<feature type="domain" description="Rhodopsin" evidence="9">
    <location>
        <begin position="117"/>
        <end position="358"/>
    </location>
</feature>
<reference evidence="10 11" key="1">
    <citation type="journal article" date="2020" name="Phytopathology">
        <title>Genome Sequence Resources of Colletotrichum truncatum, C. plurivorum, C. musicola, and C. sojae: Four Species Pathogenic to Soybean (Glycine max).</title>
        <authorList>
            <person name="Rogerio F."/>
            <person name="Boufleur T.R."/>
            <person name="Ciampi-Guillardi M."/>
            <person name="Sukno S.A."/>
            <person name="Thon M.R."/>
            <person name="Massola Junior N.S."/>
            <person name="Baroncelli R."/>
        </authorList>
    </citation>
    <scope>NUCLEOTIDE SEQUENCE [LARGE SCALE GENOMIC DNA]</scope>
    <source>
        <strain evidence="10 11">LFN0009</strain>
    </source>
</reference>
<evidence type="ECO:0000313" key="10">
    <source>
        <dbReference type="EMBL" id="KAF6800266.1"/>
    </source>
</evidence>
<comment type="similarity">
    <text evidence="5">Belongs to the SAT4 family.</text>
</comment>
<evidence type="ECO:0000313" key="11">
    <source>
        <dbReference type="Proteomes" id="UP000652219"/>
    </source>
</evidence>
<feature type="chain" id="PRO_5034981578" evidence="8">
    <location>
        <begin position="19"/>
        <end position="517"/>
    </location>
</feature>
<evidence type="ECO:0000256" key="2">
    <source>
        <dbReference type="ARBA" id="ARBA00022692"/>
    </source>
</evidence>
<feature type="transmembrane region" description="Helical" evidence="7">
    <location>
        <begin position="295"/>
        <end position="317"/>
    </location>
</feature>
<name>A0A8H6MM08_9PEZI</name>
<feature type="transmembrane region" description="Helical" evidence="7">
    <location>
        <begin position="333"/>
        <end position="357"/>
    </location>
</feature>
<evidence type="ECO:0000256" key="1">
    <source>
        <dbReference type="ARBA" id="ARBA00004141"/>
    </source>
</evidence>
<feature type="region of interest" description="Disordered" evidence="6">
    <location>
        <begin position="372"/>
        <end position="394"/>
    </location>
</feature>
<evidence type="ECO:0000259" key="9">
    <source>
        <dbReference type="Pfam" id="PF20684"/>
    </source>
</evidence>
<dbReference type="InterPro" id="IPR052337">
    <property type="entry name" value="SAT4-like"/>
</dbReference>
<dbReference type="Pfam" id="PF20684">
    <property type="entry name" value="Fung_rhodopsin"/>
    <property type="match status" value="1"/>
</dbReference>
<dbReference type="AlphaFoldDB" id="A0A8H6MM08"/>
<evidence type="ECO:0000256" key="4">
    <source>
        <dbReference type="ARBA" id="ARBA00023136"/>
    </source>
</evidence>
<gene>
    <name evidence="10" type="ORF">CSOJ01_12242</name>
</gene>
<feature type="signal peptide" evidence="8">
    <location>
        <begin position="1"/>
        <end position="18"/>
    </location>
</feature>
<proteinExistence type="inferred from homology"/>
<feature type="transmembrane region" description="Helical" evidence="7">
    <location>
        <begin position="261"/>
        <end position="283"/>
    </location>
</feature>